<protein>
    <submittedName>
        <fullName evidence="1">Uncharacterized protein</fullName>
    </submittedName>
</protein>
<dbReference type="Proteomes" id="UP000177269">
    <property type="component" value="Unassembled WGS sequence"/>
</dbReference>
<accession>A0A1G2P2J7</accession>
<sequence length="97" mass="11207">MDHPLKQKIAPRLNLNGFSDTEKEEIITMLENIAKEKIFIAILDELSHDEKSELEKMSEGEYADKLSAFLAPHFDKFRSIIDKRTEEVVGEFNALRV</sequence>
<name>A0A1G2P2J7_9BACT</name>
<dbReference type="AlphaFoldDB" id="A0A1G2P2J7"/>
<gene>
    <name evidence="1" type="ORF">A3G52_04780</name>
</gene>
<organism evidence="1 2">
    <name type="scientific">Candidatus Taylorbacteria bacterium RIFCSPLOWO2_12_FULL_43_20</name>
    <dbReference type="NCBI Taxonomy" id="1802332"/>
    <lineage>
        <taxon>Bacteria</taxon>
        <taxon>Candidatus Tayloriibacteriota</taxon>
    </lineage>
</organism>
<comment type="caution">
    <text evidence="1">The sequence shown here is derived from an EMBL/GenBank/DDBJ whole genome shotgun (WGS) entry which is preliminary data.</text>
</comment>
<reference evidence="1 2" key="1">
    <citation type="journal article" date="2016" name="Nat. Commun.">
        <title>Thousands of microbial genomes shed light on interconnected biogeochemical processes in an aquifer system.</title>
        <authorList>
            <person name="Anantharaman K."/>
            <person name="Brown C.T."/>
            <person name="Hug L.A."/>
            <person name="Sharon I."/>
            <person name="Castelle C.J."/>
            <person name="Probst A.J."/>
            <person name="Thomas B.C."/>
            <person name="Singh A."/>
            <person name="Wilkins M.J."/>
            <person name="Karaoz U."/>
            <person name="Brodie E.L."/>
            <person name="Williams K.H."/>
            <person name="Hubbard S.S."/>
            <person name="Banfield J.F."/>
        </authorList>
    </citation>
    <scope>NUCLEOTIDE SEQUENCE [LARGE SCALE GENOMIC DNA]</scope>
</reference>
<proteinExistence type="predicted"/>
<evidence type="ECO:0000313" key="1">
    <source>
        <dbReference type="EMBL" id="OHA42493.1"/>
    </source>
</evidence>
<dbReference type="EMBL" id="MHSK01000011">
    <property type="protein sequence ID" value="OHA42493.1"/>
    <property type="molecule type" value="Genomic_DNA"/>
</dbReference>
<evidence type="ECO:0000313" key="2">
    <source>
        <dbReference type="Proteomes" id="UP000177269"/>
    </source>
</evidence>